<comment type="caution">
    <text evidence="1">The sequence shown here is derived from an EMBL/GenBank/DDBJ whole genome shotgun (WGS) entry which is preliminary data.</text>
</comment>
<protein>
    <submittedName>
        <fullName evidence="1">Uncharacterized protein</fullName>
    </submittedName>
</protein>
<gene>
    <name evidence="1" type="ORF">CODIS_11270</name>
</gene>
<evidence type="ECO:0000313" key="2">
    <source>
        <dbReference type="Proteomes" id="UP000094769"/>
    </source>
</evidence>
<evidence type="ECO:0000313" key="1">
    <source>
        <dbReference type="EMBL" id="ODJ88578.1"/>
    </source>
</evidence>
<organism evidence="1 2">
    <name type="scientific">Candidatus Thiodiazotropha endolucinida</name>
    <dbReference type="NCBI Taxonomy" id="1655433"/>
    <lineage>
        <taxon>Bacteria</taxon>
        <taxon>Pseudomonadati</taxon>
        <taxon>Pseudomonadota</taxon>
        <taxon>Gammaproteobacteria</taxon>
        <taxon>Chromatiales</taxon>
        <taxon>Sedimenticolaceae</taxon>
        <taxon>Candidatus Thiodiazotropha</taxon>
    </lineage>
</organism>
<dbReference type="AlphaFoldDB" id="A0A7Z0VMT0"/>
<accession>A0A7Z0VMT0</accession>
<proteinExistence type="predicted"/>
<dbReference type="Proteomes" id="UP000094769">
    <property type="component" value="Unassembled WGS sequence"/>
</dbReference>
<sequence>MRLSEFQDLHGEFRQFVEQDFLARDLGFQTRFLFLQGVQKVHDPWLPVGSGGADRTLRAA</sequence>
<name>A0A7Z0VMT0_9GAMM</name>
<dbReference type="EMBL" id="MARB01000005">
    <property type="protein sequence ID" value="ODJ88578.1"/>
    <property type="molecule type" value="Genomic_DNA"/>
</dbReference>
<keyword evidence="2" id="KW-1185">Reference proteome</keyword>
<reference evidence="1 2" key="1">
    <citation type="submission" date="2016-06" db="EMBL/GenBank/DDBJ databases">
        <title>Genome sequence of endosymbiont of Candidatus Endolucinida thiodiazotropha.</title>
        <authorList>
            <person name="Poehlein A."/>
            <person name="Koenig S."/>
            <person name="Heiden S.E."/>
            <person name="Thuermer A."/>
            <person name="Voget S."/>
            <person name="Daniel R."/>
            <person name="Markert S."/>
            <person name="Gros O."/>
            <person name="Schweder T."/>
        </authorList>
    </citation>
    <scope>NUCLEOTIDE SEQUENCE [LARGE SCALE GENOMIC DNA]</scope>
    <source>
        <strain evidence="1 2">COS</strain>
    </source>
</reference>